<dbReference type="Proteomes" id="UP000275408">
    <property type="component" value="Unassembled WGS sequence"/>
</dbReference>
<evidence type="ECO:0000313" key="2">
    <source>
        <dbReference type="Proteomes" id="UP000275408"/>
    </source>
</evidence>
<dbReference type="EMBL" id="RCHS01001764">
    <property type="protein sequence ID" value="RMX51510.1"/>
    <property type="molecule type" value="Genomic_DNA"/>
</dbReference>
<comment type="caution">
    <text evidence="1">The sequence shown here is derived from an EMBL/GenBank/DDBJ whole genome shotgun (WGS) entry which is preliminary data.</text>
</comment>
<name>A0A3M6UCV2_POCDA</name>
<reference evidence="1 2" key="1">
    <citation type="journal article" date="2018" name="Sci. Rep.">
        <title>Comparative analysis of the Pocillopora damicornis genome highlights role of immune system in coral evolution.</title>
        <authorList>
            <person name="Cunning R."/>
            <person name="Bay R.A."/>
            <person name="Gillette P."/>
            <person name="Baker A.C."/>
            <person name="Traylor-Knowles N."/>
        </authorList>
    </citation>
    <scope>NUCLEOTIDE SEQUENCE [LARGE SCALE GENOMIC DNA]</scope>
    <source>
        <strain evidence="1">RSMAS</strain>
        <tissue evidence="1">Whole animal</tissue>
    </source>
</reference>
<proteinExistence type="predicted"/>
<protein>
    <submittedName>
        <fullName evidence="1">Uncharacterized protein</fullName>
    </submittedName>
</protein>
<dbReference type="AlphaFoldDB" id="A0A3M6UCV2"/>
<evidence type="ECO:0000313" key="1">
    <source>
        <dbReference type="EMBL" id="RMX51510.1"/>
    </source>
</evidence>
<gene>
    <name evidence="1" type="ORF">pdam_00014854</name>
</gene>
<organism evidence="1 2">
    <name type="scientific">Pocillopora damicornis</name>
    <name type="common">Cauliflower coral</name>
    <name type="synonym">Millepora damicornis</name>
    <dbReference type="NCBI Taxonomy" id="46731"/>
    <lineage>
        <taxon>Eukaryota</taxon>
        <taxon>Metazoa</taxon>
        <taxon>Cnidaria</taxon>
        <taxon>Anthozoa</taxon>
        <taxon>Hexacorallia</taxon>
        <taxon>Scleractinia</taxon>
        <taxon>Astrocoeniina</taxon>
        <taxon>Pocilloporidae</taxon>
        <taxon>Pocillopora</taxon>
    </lineage>
</organism>
<keyword evidence="2" id="KW-1185">Reference proteome</keyword>
<sequence>MHKRDVLNIKTIDQKLPLIGCCTNDSGVILSKKLYRVQGCFSKDLAEINELTSRKSEKTPVTSLLEVNKLTITNPKEISNGFNNHFSTIGLELACEIYSDG</sequence>
<accession>A0A3M6UCV2</accession>